<keyword evidence="2" id="KW-1185">Reference proteome</keyword>
<dbReference type="PANTHER" id="PTHR19229:SF250">
    <property type="entry name" value="ABC TRANSPORTER DOMAIN-CONTAINING PROTEIN-RELATED"/>
    <property type="match status" value="1"/>
</dbReference>
<organism evidence="1 2">
    <name type="scientific">Strongylus vulgaris</name>
    <name type="common">Blood worm</name>
    <dbReference type="NCBI Taxonomy" id="40348"/>
    <lineage>
        <taxon>Eukaryota</taxon>
        <taxon>Metazoa</taxon>
        <taxon>Ecdysozoa</taxon>
        <taxon>Nematoda</taxon>
        <taxon>Chromadorea</taxon>
        <taxon>Rhabditida</taxon>
        <taxon>Rhabditina</taxon>
        <taxon>Rhabditomorpha</taxon>
        <taxon>Strongyloidea</taxon>
        <taxon>Strongylidae</taxon>
        <taxon>Strongylus</taxon>
    </lineage>
</organism>
<dbReference type="GO" id="GO:0016020">
    <property type="term" value="C:membrane"/>
    <property type="evidence" value="ECO:0007669"/>
    <property type="project" value="InterPro"/>
</dbReference>
<dbReference type="GO" id="GO:0140359">
    <property type="term" value="F:ABC-type transporter activity"/>
    <property type="evidence" value="ECO:0007669"/>
    <property type="project" value="InterPro"/>
</dbReference>
<name>A0A3P7IVU0_STRVU</name>
<evidence type="ECO:0000313" key="2">
    <source>
        <dbReference type="Proteomes" id="UP000270094"/>
    </source>
</evidence>
<evidence type="ECO:0000313" key="1">
    <source>
        <dbReference type="EMBL" id="VDM68367.1"/>
    </source>
</evidence>
<reference evidence="1 2" key="1">
    <citation type="submission" date="2018-11" db="EMBL/GenBank/DDBJ databases">
        <authorList>
            <consortium name="Pathogen Informatics"/>
        </authorList>
    </citation>
    <scope>NUCLEOTIDE SEQUENCE [LARGE SCALE GENOMIC DNA]</scope>
</reference>
<dbReference type="Proteomes" id="UP000270094">
    <property type="component" value="Unassembled WGS sequence"/>
</dbReference>
<proteinExistence type="predicted"/>
<dbReference type="EMBL" id="UYYB01008563">
    <property type="protein sequence ID" value="VDM68367.1"/>
    <property type="molecule type" value="Genomic_DNA"/>
</dbReference>
<protein>
    <submittedName>
        <fullName evidence="1">Uncharacterized protein</fullName>
    </submittedName>
</protein>
<dbReference type="GO" id="GO:0005319">
    <property type="term" value="F:lipid transporter activity"/>
    <property type="evidence" value="ECO:0007669"/>
    <property type="project" value="TreeGrafter"/>
</dbReference>
<dbReference type="AlphaFoldDB" id="A0A3P7IVU0"/>
<gene>
    <name evidence="1" type="ORF">SVUK_LOCUS3365</name>
</gene>
<dbReference type="OrthoDB" id="5855217at2759"/>
<accession>A0A3P7IVU0</accession>
<dbReference type="InterPro" id="IPR026082">
    <property type="entry name" value="ABCA"/>
</dbReference>
<dbReference type="PANTHER" id="PTHR19229">
    <property type="entry name" value="ATP-BINDING CASSETTE TRANSPORTER SUBFAMILY A ABCA"/>
    <property type="match status" value="1"/>
</dbReference>
<sequence>MDPIARRDIWKLITSTQLNDRVLVFKSSSIEECEKLGTRYGVYWAGRFVSTGTIDVLKGHHTRLCLLQCELSEKALKQKVLDTVHDLFAQSVPLPIPDEDKLVLKWHVPMAEGDTMSAFFRKVERLPTFVPVTNLRFTHASSEDAFTIFGDKFSNLQRKASKMELVNQLLTVVQ</sequence>